<dbReference type="EMBL" id="JAARPY010000002">
    <property type="protein sequence ID" value="MBC1397709.1"/>
    <property type="molecule type" value="Genomic_DNA"/>
</dbReference>
<dbReference type="AlphaFoldDB" id="A0A841YBZ0"/>
<gene>
    <name evidence="1" type="ORF">HB844_02375</name>
</gene>
<name>A0A841YBZ0_9LIST</name>
<reference evidence="1 2" key="1">
    <citation type="submission" date="2020-03" db="EMBL/GenBank/DDBJ databases">
        <title>Soil Listeria distribution.</title>
        <authorList>
            <person name="Liao J."/>
            <person name="Wiedmann M."/>
        </authorList>
    </citation>
    <scope>NUCLEOTIDE SEQUENCE [LARGE SCALE GENOMIC DNA]</scope>
    <source>
        <strain evidence="1 2">FSL L7-1645</strain>
    </source>
</reference>
<organism evidence="1 2">
    <name type="scientific">Listeria fleischmannii</name>
    <dbReference type="NCBI Taxonomy" id="1069827"/>
    <lineage>
        <taxon>Bacteria</taxon>
        <taxon>Bacillati</taxon>
        <taxon>Bacillota</taxon>
        <taxon>Bacilli</taxon>
        <taxon>Bacillales</taxon>
        <taxon>Listeriaceae</taxon>
        <taxon>Listeria</taxon>
    </lineage>
</organism>
<protein>
    <submittedName>
        <fullName evidence="1">Uncharacterized protein</fullName>
    </submittedName>
</protein>
<comment type="caution">
    <text evidence="1">The sequence shown here is derived from an EMBL/GenBank/DDBJ whole genome shotgun (WGS) entry which is preliminary data.</text>
</comment>
<proteinExistence type="predicted"/>
<dbReference type="RefSeq" id="WP_115095477.1">
    <property type="nucleotide sequence ID" value="NZ_JAARPY010000002.1"/>
</dbReference>
<dbReference type="Proteomes" id="UP000571128">
    <property type="component" value="Unassembled WGS sequence"/>
</dbReference>
<accession>A0A841YBZ0</accession>
<sequence length="168" mass="19521">MPKFYYEKSLYVTKNKPVEIKNEQEEVVGHLVKLASKIAFSKNHDIFAYKSVENEELGSITLEIGWLGKDGASVVYHDKIHEKEISFEEKDLPNYPLHIISTDAEFPIEIIQKEPESPITILFHGQESAIITETENNVEFEFLSDNTNIPDNFFFLSYFIQKLIKEEF</sequence>
<evidence type="ECO:0000313" key="1">
    <source>
        <dbReference type="EMBL" id="MBC1397709.1"/>
    </source>
</evidence>
<evidence type="ECO:0000313" key="2">
    <source>
        <dbReference type="Proteomes" id="UP000571128"/>
    </source>
</evidence>